<reference evidence="2" key="2">
    <citation type="submission" date="2020-01" db="EMBL/GenBank/DDBJ databases">
        <authorList>
            <person name="Campanaro S."/>
        </authorList>
    </citation>
    <scope>NUCLEOTIDE SEQUENCE</scope>
    <source>
        <strain evidence="2">AS06rmzACSIP_7</strain>
    </source>
</reference>
<proteinExistence type="predicted"/>
<reference evidence="2" key="1">
    <citation type="journal article" date="2020" name="Biotechnol. Biofuels">
        <title>New insights from the biogas microbiome by comprehensive genome-resolved metagenomics of nearly 1600 species originating from multiple anaerobic digesters.</title>
        <authorList>
            <person name="Campanaro S."/>
            <person name="Treu L."/>
            <person name="Rodriguez-R L.M."/>
            <person name="Kovalovszki A."/>
            <person name="Ziels R.M."/>
            <person name="Maus I."/>
            <person name="Zhu X."/>
            <person name="Kougias P.G."/>
            <person name="Basile A."/>
            <person name="Luo G."/>
            <person name="Schluter A."/>
            <person name="Konstantinidis K.T."/>
            <person name="Angelidaki I."/>
        </authorList>
    </citation>
    <scope>NUCLEOTIDE SEQUENCE</scope>
    <source>
        <strain evidence="2">AS06rmzACSIP_7</strain>
    </source>
</reference>
<evidence type="ECO:0000259" key="1">
    <source>
        <dbReference type="Pfam" id="PF00391"/>
    </source>
</evidence>
<dbReference type="EMBL" id="JAAYEE010000287">
    <property type="protein sequence ID" value="NLW36733.1"/>
    <property type="molecule type" value="Genomic_DNA"/>
</dbReference>
<organism evidence="2 3">
    <name type="scientific">Syntrophorhabdus aromaticivorans</name>
    <dbReference type="NCBI Taxonomy" id="328301"/>
    <lineage>
        <taxon>Bacteria</taxon>
        <taxon>Pseudomonadati</taxon>
        <taxon>Thermodesulfobacteriota</taxon>
        <taxon>Syntrophorhabdia</taxon>
        <taxon>Syntrophorhabdales</taxon>
        <taxon>Syntrophorhabdaceae</taxon>
        <taxon>Syntrophorhabdus</taxon>
    </lineage>
</organism>
<evidence type="ECO:0000313" key="3">
    <source>
        <dbReference type="Proteomes" id="UP000777265"/>
    </source>
</evidence>
<name>A0A971M640_9BACT</name>
<gene>
    <name evidence="2" type="ORF">GXY80_14845</name>
</gene>
<accession>A0A971M640</accession>
<dbReference type="InterPro" id="IPR036637">
    <property type="entry name" value="Phosphohistidine_dom_sf"/>
</dbReference>
<evidence type="ECO:0000313" key="2">
    <source>
        <dbReference type="EMBL" id="NLW36733.1"/>
    </source>
</evidence>
<dbReference type="InterPro" id="IPR008279">
    <property type="entry name" value="PEP-util_enz_mobile_dom"/>
</dbReference>
<dbReference type="Proteomes" id="UP000777265">
    <property type="component" value="Unassembled WGS sequence"/>
</dbReference>
<dbReference type="InterPro" id="IPR051549">
    <property type="entry name" value="PEP_Utilizing_Enz"/>
</dbReference>
<dbReference type="Pfam" id="PF00391">
    <property type="entry name" value="PEP-utilizers"/>
    <property type="match status" value="1"/>
</dbReference>
<feature type="domain" description="PEP-utilising enzyme mobile" evidence="1">
    <location>
        <begin position="57"/>
        <end position="128"/>
    </location>
</feature>
<comment type="caution">
    <text evidence="2">The sequence shown here is derived from an EMBL/GenBank/DDBJ whole genome shotgun (WGS) entry which is preliminary data.</text>
</comment>
<dbReference type="Gene3D" id="3.50.30.10">
    <property type="entry name" value="Phosphohistidine domain"/>
    <property type="match status" value="1"/>
</dbReference>
<dbReference type="PANTHER" id="PTHR43615:SF1">
    <property type="entry name" value="PPDK_N DOMAIN-CONTAINING PROTEIN"/>
    <property type="match status" value="1"/>
</dbReference>
<dbReference type="AlphaFoldDB" id="A0A971M640"/>
<sequence>MSSDLSLSYTPTKEAPAGARKARIYILPHRLKGLAASSGTIEGPCTILARLENLHTIEDGAILVCETASPKLAVIMHKLKALVTERGGPLAMASRYAREYEVPAVVGVNRIMEAVRDGDFIRVDGSKGTVEVTR</sequence>
<protein>
    <recommendedName>
        <fullName evidence="1">PEP-utilising enzyme mobile domain-containing protein</fullName>
    </recommendedName>
</protein>
<dbReference type="SUPFAM" id="SSF52009">
    <property type="entry name" value="Phosphohistidine domain"/>
    <property type="match status" value="1"/>
</dbReference>
<dbReference type="GO" id="GO:0016772">
    <property type="term" value="F:transferase activity, transferring phosphorus-containing groups"/>
    <property type="evidence" value="ECO:0007669"/>
    <property type="project" value="InterPro"/>
</dbReference>
<dbReference type="PANTHER" id="PTHR43615">
    <property type="entry name" value="PHOSPHOENOLPYRUVATE SYNTHASE-RELATED"/>
    <property type="match status" value="1"/>
</dbReference>